<name>A0A1G9BJ14_9FLAO</name>
<feature type="chain" id="PRO_5011735951" description="DUF5723 domain-containing protein" evidence="1">
    <location>
        <begin position="19"/>
        <end position="447"/>
    </location>
</feature>
<dbReference type="RefSeq" id="WP_091397851.1">
    <property type="nucleotide sequence ID" value="NZ_BKAI01000014.1"/>
</dbReference>
<proteinExistence type="predicted"/>
<dbReference type="AlphaFoldDB" id="A0A1G9BJ14"/>
<sequence>MKKFLLPFCSLLFLPALAQEEFSGISTSKRVGIVNALNNPSELANLKSYLELNFFGMSVNASSNKIGFSDLIDGNDFEKLLFSGNSPANFKLDAYIMGPGAAIKVMDWGFAITTGANIQANIVDVDPNLGLAVTTNDLLYATAVTGSKNQRVSATTWGEVGLSAARKIFSNDKHQLNGGLTIKLLFPGSYVNFGAGDFSGTINNTLGDFVLDNANANLNIAYSGSLASDFTNTSDYTKSLFGGLSGLATDFGIDYQMKNDDGSYRLKVGLAVKNIGTMTFRSNDNHSTNYTLSIPDYAVPSEGLNLNQFNGSESIKDIENVLISSGYLNKTSPEKTDFKIKLPTTFNAYADVNIVPKLNATVYLRQKINDDNKNGQITSQNVFSVTPRFTMDYFEAYMPLSFNEISGTTLGLGFRVGGFFIGSNAVVTALTSDSSQADAYFGFRTSL</sequence>
<feature type="signal peptide" evidence="1">
    <location>
        <begin position="1"/>
        <end position="18"/>
    </location>
</feature>
<dbReference type="Proteomes" id="UP000199580">
    <property type="component" value="Unassembled WGS sequence"/>
</dbReference>
<dbReference type="EMBL" id="FNEZ01000006">
    <property type="protein sequence ID" value="SDK39509.1"/>
    <property type="molecule type" value="Genomic_DNA"/>
</dbReference>
<accession>A0A1G9BJ14</accession>
<dbReference type="OrthoDB" id="9805336at2"/>
<keyword evidence="1" id="KW-0732">Signal</keyword>
<organism evidence="2 3">
    <name type="scientific">Flavobacterium noncentrifugens</name>
    <dbReference type="NCBI Taxonomy" id="1128970"/>
    <lineage>
        <taxon>Bacteria</taxon>
        <taxon>Pseudomonadati</taxon>
        <taxon>Bacteroidota</taxon>
        <taxon>Flavobacteriia</taxon>
        <taxon>Flavobacteriales</taxon>
        <taxon>Flavobacteriaceae</taxon>
        <taxon>Flavobacterium</taxon>
    </lineage>
</organism>
<dbReference type="STRING" id="1128970.SAMN04487935_3243"/>
<reference evidence="2 3" key="1">
    <citation type="submission" date="2016-10" db="EMBL/GenBank/DDBJ databases">
        <authorList>
            <person name="de Groot N.N."/>
        </authorList>
    </citation>
    <scope>NUCLEOTIDE SEQUENCE [LARGE SCALE GENOMIC DNA]</scope>
    <source>
        <strain evidence="2 3">CGMCC 1.10076</strain>
    </source>
</reference>
<evidence type="ECO:0000256" key="1">
    <source>
        <dbReference type="SAM" id="SignalP"/>
    </source>
</evidence>
<evidence type="ECO:0000313" key="3">
    <source>
        <dbReference type="Proteomes" id="UP000199580"/>
    </source>
</evidence>
<evidence type="ECO:0000313" key="2">
    <source>
        <dbReference type="EMBL" id="SDK39509.1"/>
    </source>
</evidence>
<evidence type="ECO:0008006" key="4">
    <source>
        <dbReference type="Google" id="ProtNLM"/>
    </source>
</evidence>
<gene>
    <name evidence="2" type="ORF">SAMN04487935_3243</name>
</gene>
<keyword evidence="3" id="KW-1185">Reference proteome</keyword>
<protein>
    <recommendedName>
        <fullName evidence="4">DUF5723 domain-containing protein</fullName>
    </recommendedName>
</protein>